<dbReference type="CDD" id="cd00082">
    <property type="entry name" value="HisKA"/>
    <property type="match status" value="1"/>
</dbReference>
<dbReference type="GO" id="GO:0000155">
    <property type="term" value="F:phosphorelay sensor kinase activity"/>
    <property type="evidence" value="ECO:0007669"/>
    <property type="project" value="InterPro"/>
</dbReference>
<dbReference type="CDD" id="cd06225">
    <property type="entry name" value="HAMP"/>
    <property type="match status" value="1"/>
</dbReference>
<dbReference type="FunFam" id="3.30.565.10:FF:000006">
    <property type="entry name" value="Sensor histidine kinase WalK"/>
    <property type="match status" value="1"/>
</dbReference>
<keyword evidence="11" id="KW-1133">Transmembrane helix</keyword>
<evidence type="ECO:0000256" key="13">
    <source>
        <dbReference type="ARBA" id="ARBA00023136"/>
    </source>
</evidence>
<dbReference type="Gene3D" id="3.30.565.10">
    <property type="entry name" value="Histidine kinase-like ATPase, C-terminal domain"/>
    <property type="match status" value="1"/>
</dbReference>
<keyword evidence="4" id="KW-1003">Cell membrane</keyword>
<reference evidence="15" key="2">
    <citation type="submission" date="2015-06" db="EMBL/GenBank/DDBJ databases">
        <title>Genome Sequence of Bacillus endophyticus and Analysis of its Companion Mechanism in the Ketogulonigenium vulgare-Bacillus strain Consortium.</title>
        <authorList>
            <person name="Jia N."/>
            <person name="Du J."/>
            <person name="Ding M.-Z."/>
            <person name="Gao F."/>
            <person name="Yuan Y.-J."/>
        </authorList>
    </citation>
    <scope>NUCLEOTIDE SEQUENCE [LARGE SCALE GENOMIC DNA]</scope>
    <source>
        <strain evidence="15">Hbe603</strain>
    </source>
</reference>
<evidence type="ECO:0000256" key="1">
    <source>
        <dbReference type="ARBA" id="ARBA00000085"/>
    </source>
</evidence>
<evidence type="ECO:0000256" key="11">
    <source>
        <dbReference type="ARBA" id="ARBA00022989"/>
    </source>
</evidence>
<dbReference type="GO" id="GO:0005524">
    <property type="term" value="F:ATP binding"/>
    <property type="evidence" value="ECO:0007669"/>
    <property type="project" value="UniProtKB-KW"/>
</dbReference>
<dbReference type="PROSITE" id="PS50109">
    <property type="entry name" value="HIS_KIN"/>
    <property type="match status" value="1"/>
</dbReference>
<dbReference type="PANTHER" id="PTHR45528">
    <property type="entry name" value="SENSOR HISTIDINE KINASE CPXA"/>
    <property type="match status" value="1"/>
</dbReference>
<evidence type="ECO:0000256" key="7">
    <source>
        <dbReference type="ARBA" id="ARBA00022692"/>
    </source>
</evidence>
<dbReference type="Pfam" id="PF00672">
    <property type="entry name" value="HAMP"/>
    <property type="match status" value="1"/>
</dbReference>
<dbReference type="AlphaFoldDB" id="A0A0H4KFV6"/>
<dbReference type="OrthoDB" id="84942at2"/>
<dbReference type="InterPro" id="IPR003594">
    <property type="entry name" value="HATPase_dom"/>
</dbReference>
<evidence type="ECO:0000313" key="14">
    <source>
        <dbReference type="EMBL" id="AKO92490.1"/>
    </source>
</evidence>
<dbReference type="Gene3D" id="6.10.340.10">
    <property type="match status" value="1"/>
</dbReference>
<dbReference type="GeneID" id="93701249"/>
<keyword evidence="7" id="KW-0812">Transmembrane</keyword>
<dbReference type="Proteomes" id="UP000036202">
    <property type="component" value="Chromosome"/>
</dbReference>
<gene>
    <name evidence="14" type="ORF">BEH_10555</name>
</gene>
<keyword evidence="9 14" id="KW-0418">Kinase</keyword>
<dbReference type="SMART" id="SM00387">
    <property type="entry name" value="HATPase_c"/>
    <property type="match status" value="1"/>
</dbReference>
<protein>
    <recommendedName>
        <fullName evidence="3">histidine kinase</fullName>
        <ecNumber evidence="3">2.7.13.3</ecNumber>
    </recommendedName>
</protein>
<keyword evidence="5" id="KW-0597">Phosphoprotein</keyword>
<comment type="subcellular location">
    <subcellularLocation>
        <location evidence="2">Cell membrane</location>
        <topology evidence="2">Multi-pass membrane protein</topology>
    </subcellularLocation>
</comment>
<dbReference type="InterPro" id="IPR003660">
    <property type="entry name" value="HAMP_dom"/>
</dbReference>
<comment type="catalytic activity">
    <reaction evidence="1">
        <text>ATP + protein L-histidine = ADP + protein N-phospho-L-histidine.</text>
        <dbReference type="EC" id="2.7.13.3"/>
    </reaction>
</comment>
<evidence type="ECO:0000256" key="10">
    <source>
        <dbReference type="ARBA" id="ARBA00022840"/>
    </source>
</evidence>
<dbReference type="SMART" id="SM00388">
    <property type="entry name" value="HisKA"/>
    <property type="match status" value="1"/>
</dbReference>
<dbReference type="InterPro" id="IPR003661">
    <property type="entry name" value="HisK_dim/P_dom"/>
</dbReference>
<keyword evidence="6" id="KW-0808">Transferase</keyword>
<dbReference type="PRINTS" id="PR00344">
    <property type="entry name" value="BCTRLSENSOR"/>
</dbReference>
<sequence>MGKLKKWKKSASLRTQLVTSFHLVLLFSILATIITAGAIVLCAIIFLIPNGLNPANYYEKKIPDVLAFVQNHESDVTSRSFQSRLEKEIPTEGIGYQVLNKDGDVIYGSIEKKYIKSKREFYSKLNSDIHDGTYFVKLYPLFNREKEVNGAVLLRYKLTLASSNPKDRLFIVGATVLLFSSPFLYFYLFSYLFGRRFSRKIEKPFNELIDASHKIQRNDLEFSLPKVQESRELDQLVHAFEDMRVALKESLTRQWKLEEDRKEMTAAIAHDLRTPLTIIHGHTEGLLEGSKNNPKRLDDYLQTIFRNTVRSIRLLDQLRDVSILENVTFAVKKELINIREFVELKGSEFELLSKKKGVYFSYTIHGEQEVFHIDPHLIAQAFDNVITNCIRYTPRGGEISWDVTIRNATVLFEVKDSGPGFAQNHNKKLFEKFYREDQSRGSTEGNAGLGLYIAHSIVQNHGGEIEAYNQKEGGAYIKIELPLT</sequence>
<evidence type="ECO:0000256" key="2">
    <source>
        <dbReference type="ARBA" id="ARBA00004651"/>
    </source>
</evidence>
<evidence type="ECO:0000256" key="8">
    <source>
        <dbReference type="ARBA" id="ARBA00022741"/>
    </source>
</evidence>
<accession>A0A231SDT6</accession>
<dbReference type="KEGG" id="beo:BEH_10555"/>
<dbReference type="InterPro" id="IPR036890">
    <property type="entry name" value="HATPase_C_sf"/>
</dbReference>
<dbReference type="SUPFAM" id="SSF158472">
    <property type="entry name" value="HAMP domain-like"/>
    <property type="match status" value="1"/>
</dbReference>
<evidence type="ECO:0000313" key="15">
    <source>
        <dbReference type="Proteomes" id="UP000036202"/>
    </source>
</evidence>
<keyword evidence="13" id="KW-0472">Membrane</keyword>
<reference evidence="14 15" key="1">
    <citation type="journal article" date="2015" name="PLoS ONE">
        <title>Genome Sequence of Bacillus endophyticus and Analysis of Its Companion Mechanism in the Ketogulonigenium vulgare-Bacillus Strain Consortium.</title>
        <authorList>
            <person name="Jia N."/>
            <person name="Du J."/>
            <person name="Ding M.Z."/>
            <person name="Gao F."/>
            <person name="Yuan Y.J."/>
        </authorList>
    </citation>
    <scope>NUCLEOTIDE SEQUENCE [LARGE SCALE GENOMIC DNA]</scope>
    <source>
        <strain evidence="14 15">Hbe603</strain>
    </source>
</reference>
<keyword evidence="8" id="KW-0547">Nucleotide-binding</keyword>
<dbReference type="Pfam" id="PF02518">
    <property type="entry name" value="HATPase_c"/>
    <property type="match status" value="1"/>
</dbReference>
<dbReference type="RefSeq" id="WP_040057797.1">
    <property type="nucleotide sequence ID" value="NZ_CP011974.1"/>
</dbReference>
<name>A0A0H4KFV6_9BACI</name>
<dbReference type="InterPro" id="IPR005467">
    <property type="entry name" value="His_kinase_dom"/>
</dbReference>
<evidence type="ECO:0000256" key="6">
    <source>
        <dbReference type="ARBA" id="ARBA00022679"/>
    </source>
</evidence>
<keyword evidence="12" id="KW-0902">Two-component regulatory system</keyword>
<dbReference type="InterPro" id="IPR050398">
    <property type="entry name" value="HssS/ArlS-like"/>
</dbReference>
<evidence type="ECO:0000256" key="3">
    <source>
        <dbReference type="ARBA" id="ARBA00012438"/>
    </source>
</evidence>
<organism evidence="14 15">
    <name type="scientific">Priestia filamentosa</name>
    <dbReference type="NCBI Taxonomy" id="1402861"/>
    <lineage>
        <taxon>Bacteria</taxon>
        <taxon>Bacillati</taxon>
        <taxon>Bacillota</taxon>
        <taxon>Bacilli</taxon>
        <taxon>Bacillales</taxon>
        <taxon>Bacillaceae</taxon>
        <taxon>Priestia</taxon>
    </lineage>
</organism>
<dbReference type="Pfam" id="PF00512">
    <property type="entry name" value="HisKA"/>
    <property type="match status" value="1"/>
</dbReference>
<evidence type="ECO:0000256" key="4">
    <source>
        <dbReference type="ARBA" id="ARBA00022475"/>
    </source>
</evidence>
<dbReference type="GO" id="GO:0005886">
    <property type="term" value="C:plasma membrane"/>
    <property type="evidence" value="ECO:0007669"/>
    <property type="project" value="UniProtKB-SubCell"/>
</dbReference>
<evidence type="ECO:0000256" key="5">
    <source>
        <dbReference type="ARBA" id="ARBA00022553"/>
    </source>
</evidence>
<evidence type="ECO:0000256" key="9">
    <source>
        <dbReference type="ARBA" id="ARBA00022777"/>
    </source>
</evidence>
<dbReference type="Gene3D" id="1.10.287.130">
    <property type="match status" value="1"/>
</dbReference>
<dbReference type="PATRIC" id="fig|135735.6.peg.2198"/>
<evidence type="ECO:0000256" key="12">
    <source>
        <dbReference type="ARBA" id="ARBA00023012"/>
    </source>
</evidence>
<dbReference type="EC" id="2.7.13.3" evidence="3"/>
<dbReference type="SUPFAM" id="SSF47384">
    <property type="entry name" value="Homodimeric domain of signal transducing histidine kinase"/>
    <property type="match status" value="1"/>
</dbReference>
<dbReference type="InterPro" id="IPR004358">
    <property type="entry name" value="Sig_transdc_His_kin-like_C"/>
</dbReference>
<keyword evidence="10" id="KW-0067">ATP-binding</keyword>
<dbReference type="InterPro" id="IPR036097">
    <property type="entry name" value="HisK_dim/P_sf"/>
</dbReference>
<dbReference type="SMART" id="SM00304">
    <property type="entry name" value="HAMP"/>
    <property type="match status" value="1"/>
</dbReference>
<dbReference type="CDD" id="cd00075">
    <property type="entry name" value="HATPase"/>
    <property type="match status" value="1"/>
</dbReference>
<proteinExistence type="predicted"/>
<keyword evidence="15" id="KW-1185">Reference proteome</keyword>
<dbReference type="SUPFAM" id="SSF55874">
    <property type="entry name" value="ATPase domain of HSP90 chaperone/DNA topoisomerase II/histidine kinase"/>
    <property type="match status" value="1"/>
</dbReference>
<dbReference type="PROSITE" id="PS50885">
    <property type="entry name" value="HAMP"/>
    <property type="match status" value="1"/>
</dbReference>
<dbReference type="EMBL" id="CP011974">
    <property type="protein sequence ID" value="AKO92490.1"/>
    <property type="molecule type" value="Genomic_DNA"/>
</dbReference>
<accession>A0A0H4KFV6</accession>
<dbReference type="PANTHER" id="PTHR45528:SF8">
    <property type="entry name" value="HISTIDINE KINASE"/>
    <property type="match status" value="1"/>
</dbReference>